<name>A0A2P2QYN9_RHIMU</name>
<dbReference type="EMBL" id="GGEC01091652">
    <property type="protein sequence ID" value="MBX72136.1"/>
    <property type="molecule type" value="Transcribed_RNA"/>
</dbReference>
<evidence type="ECO:0000256" key="1">
    <source>
        <dbReference type="SAM" id="Phobius"/>
    </source>
</evidence>
<sequence length="52" mass="5984">MPGDASSGSRVFMIPSHEVPDRILPAPLLVTMPLWLVTLHLYKTLKPNFFYW</sequence>
<keyword evidence="1" id="KW-0472">Membrane</keyword>
<keyword evidence="1" id="KW-0812">Transmembrane</keyword>
<organism evidence="2">
    <name type="scientific">Rhizophora mucronata</name>
    <name type="common">Asiatic mangrove</name>
    <dbReference type="NCBI Taxonomy" id="61149"/>
    <lineage>
        <taxon>Eukaryota</taxon>
        <taxon>Viridiplantae</taxon>
        <taxon>Streptophyta</taxon>
        <taxon>Embryophyta</taxon>
        <taxon>Tracheophyta</taxon>
        <taxon>Spermatophyta</taxon>
        <taxon>Magnoliopsida</taxon>
        <taxon>eudicotyledons</taxon>
        <taxon>Gunneridae</taxon>
        <taxon>Pentapetalae</taxon>
        <taxon>rosids</taxon>
        <taxon>fabids</taxon>
        <taxon>Malpighiales</taxon>
        <taxon>Rhizophoraceae</taxon>
        <taxon>Rhizophora</taxon>
    </lineage>
</organism>
<protein>
    <submittedName>
        <fullName evidence="2">Uncharacterized protein</fullName>
    </submittedName>
</protein>
<keyword evidence="1" id="KW-1133">Transmembrane helix</keyword>
<evidence type="ECO:0000313" key="2">
    <source>
        <dbReference type="EMBL" id="MBX72136.1"/>
    </source>
</evidence>
<feature type="transmembrane region" description="Helical" evidence="1">
    <location>
        <begin position="23"/>
        <end position="42"/>
    </location>
</feature>
<proteinExistence type="predicted"/>
<reference evidence="2" key="1">
    <citation type="submission" date="2018-02" db="EMBL/GenBank/DDBJ databases">
        <title>Rhizophora mucronata_Transcriptome.</title>
        <authorList>
            <person name="Meera S.P."/>
            <person name="Sreeshan A."/>
            <person name="Augustine A."/>
        </authorList>
    </citation>
    <scope>NUCLEOTIDE SEQUENCE</scope>
    <source>
        <tissue evidence="2">Leaf</tissue>
    </source>
</reference>
<accession>A0A2P2QYN9</accession>
<dbReference type="AlphaFoldDB" id="A0A2P2QYN9"/>